<keyword evidence="4 11" id="KW-0285">Flavoprotein</keyword>
<dbReference type="InterPro" id="IPR006447">
    <property type="entry name" value="Myb_dom_plants"/>
</dbReference>
<dbReference type="GO" id="GO:0016614">
    <property type="term" value="F:oxidoreductase activity, acting on CH-OH group of donors"/>
    <property type="evidence" value="ECO:0007669"/>
    <property type="project" value="InterPro"/>
</dbReference>
<feature type="domain" description="Glucose-methanol-choline oxidoreductase N-terminal" evidence="13">
    <location>
        <begin position="471"/>
        <end position="494"/>
    </location>
</feature>
<comment type="caution">
    <text evidence="15">The sequence shown here is derived from an EMBL/GenBank/DDBJ whole genome shotgun (WGS) entry which is preliminary data.</text>
</comment>
<comment type="similarity">
    <text evidence="3">Belongs to the MYB-CC family.</text>
</comment>
<dbReference type="InterPro" id="IPR000172">
    <property type="entry name" value="GMC_OxRdtase_N"/>
</dbReference>
<dbReference type="Pfam" id="PF14379">
    <property type="entry name" value="Myb_CC_LHEQLE"/>
    <property type="match status" value="1"/>
</dbReference>
<evidence type="ECO:0000259" key="14">
    <source>
        <dbReference type="PROSITE" id="PS00624"/>
    </source>
</evidence>
<dbReference type="InterPro" id="IPR007867">
    <property type="entry name" value="GMC_OxRtase_C"/>
</dbReference>
<evidence type="ECO:0000256" key="3">
    <source>
        <dbReference type="ARBA" id="ARBA00006783"/>
    </source>
</evidence>
<dbReference type="GO" id="GO:0016829">
    <property type="term" value="F:lyase activity"/>
    <property type="evidence" value="ECO:0007669"/>
    <property type="project" value="UniProtKB-KW"/>
</dbReference>
<dbReference type="Gene3D" id="1.10.10.60">
    <property type="entry name" value="Homeodomain-like"/>
    <property type="match status" value="1"/>
</dbReference>
<dbReference type="InterPro" id="IPR001005">
    <property type="entry name" value="SANT/Myb"/>
</dbReference>
<comment type="similarity">
    <text evidence="11">Belongs to the GMC oxidoreductase family.</text>
</comment>
<evidence type="ECO:0000256" key="12">
    <source>
        <dbReference type="SAM" id="MobiDB-lite"/>
    </source>
</evidence>
<evidence type="ECO:0000256" key="2">
    <source>
        <dbReference type="ARBA" id="ARBA00004123"/>
    </source>
</evidence>
<dbReference type="PROSITE" id="PS00623">
    <property type="entry name" value="GMC_OXRED_1"/>
    <property type="match status" value="1"/>
</dbReference>
<comment type="subcellular location">
    <subcellularLocation>
        <location evidence="2">Nucleus</location>
    </subcellularLocation>
</comment>
<sequence>MGLQNMQNQNMNLVLSTDAKPRLKWTPELHQRFVEAVNQLGGPDKATPKSLMRVMGIPGLTLYHLKSHLQALSLDNDSIGWGKANSQSPALTASKKITERLRQLMGISVVKSPIAQALKLQMEVQRKLHEQIEVQRHLQLRIEAQGKYLQSVLKKAQETLAGYNSSSLGVELAKAELSQLVSMVNTSCPSSSISELTELGGLSLKTAERNQMRGTICSMESSLTSSESSGRKEEKRPMKESGDFQKSNTTTLELSLMNIHPEDKPRSIETSNQASGKKRTGSAISNTTCVEQPVAKRSPTHRDKSSNQLRKSGLLGTLDLNSQYQNDIDSGPKAIDLNCKGLEQCNGMELSQTIHGHGLLIASLLLLINFYLASSSLPQGNRLPYMTSDVDEVSGKSFDYIVVGGGTAGCALAATLSEKFSVLLVERGGSPYGNPLVLDKRYYGFALVETDEYTSVAQSFISKDGVMNQRGRVLGGSSAINFGFYSRASEFFIEKIGLEKELVRDAYEWVESRIVSKPELTQWQIVAEFGLLEAGILPYNGFSLEHIEGTKVGATVFDEHGMRHTSADLLEAGNPENITVLLNATVKNVIFYNENRNESRAWGIRFIKSNGSPDQTHEVYLNQPQCSSSSGEVILSAGALGSPQILLLSGIGPQAHLREFNIPIVLDLECVGQRMQDNPGIALLVDNKPQNQLPDTPQVVGIADNFKFIVEAGIVPVSLNATRMTVAVKLAFPASKGKLELNSTDPRENPSVQFNYLAKEKDMDECVKMSQLLERVARSQSIAMFVGVEHKSKLMSSEDELRKSCKKNVRTFYHYHGGCTVGSVVDKDYKVYGVEGLRVVDGSTFLESPGTNPMATLLMLGRYQGIKILKEKSDAGAFNTQQQRP</sequence>
<feature type="compositionally biased region" description="Polar residues" evidence="12">
    <location>
        <begin position="244"/>
        <end position="253"/>
    </location>
</feature>
<dbReference type="AlphaFoldDB" id="A0AAW0M9C3"/>
<dbReference type="InterPro" id="IPR036188">
    <property type="entry name" value="FAD/NAD-bd_sf"/>
</dbReference>
<dbReference type="InterPro" id="IPR025756">
    <property type="entry name" value="Myb_CC_LHEQLE"/>
</dbReference>
<dbReference type="SUPFAM" id="SSF46689">
    <property type="entry name" value="Homeodomain-like"/>
    <property type="match status" value="1"/>
</dbReference>
<dbReference type="SUPFAM" id="SSF54373">
    <property type="entry name" value="FAD-linked reductases, C-terminal domain"/>
    <property type="match status" value="1"/>
</dbReference>
<protein>
    <submittedName>
        <fullName evidence="15">(R)-mandelonitrile lyase-like</fullName>
    </submittedName>
</protein>
<comment type="cofactor">
    <cofactor evidence="1">
        <name>FAD</name>
        <dbReference type="ChEBI" id="CHEBI:57692"/>
    </cofactor>
</comment>
<dbReference type="GO" id="GO:0050660">
    <property type="term" value="F:flavin adenine dinucleotide binding"/>
    <property type="evidence" value="ECO:0007669"/>
    <property type="project" value="InterPro"/>
</dbReference>
<dbReference type="Gene3D" id="3.30.410.40">
    <property type="match status" value="1"/>
</dbReference>
<keyword evidence="8" id="KW-0175">Coiled coil</keyword>
<dbReference type="PANTHER" id="PTHR45968:SF19">
    <property type="entry name" value="GLUCOSE-METHANOL-CHOLINE (GMC) OXIDOREDUCTASE FAMILY PROTEIN"/>
    <property type="match status" value="1"/>
</dbReference>
<evidence type="ECO:0000256" key="11">
    <source>
        <dbReference type="RuleBase" id="RU003968"/>
    </source>
</evidence>
<dbReference type="Gene3D" id="3.50.50.60">
    <property type="entry name" value="FAD/NAD(P)-binding domain"/>
    <property type="match status" value="1"/>
</dbReference>
<dbReference type="Pfam" id="PF00732">
    <property type="entry name" value="GMC_oxred_N"/>
    <property type="match status" value="1"/>
</dbReference>
<dbReference type="SUPFAM" id="SSF51905">
    <property type="entry name" value="FAD/NAD(P)-binding domain"/>
    <property type="match status" value="1"/>
</dbReference>
<dbReference type="InterPro" id="IPR051871">
    <property type="entry name" value="GMC_Oxidoreductase-Related"/>
</dbReference>
<dbReference type="Pfam" id="PF00249">
    <property type="entry name" value="Myb_DNA-binding"/>
    <property type="match status" value="1"/>
</dbReference>
<evidence type="ECO:0000256" key="10">
    <source>
        <dbReference type="ARBA" id="ARBA00023242"/>
    </source>
</evidence>
<evidence type="ECO:0000313" key="16">
    <source>
        <dbReference type="Proteomes" id="UP000237347"/>
    </source>
</evidence>
<gene>
    <name evidence="15" type="ORF">CFP56_002087</name>
</gene>
<evidence type="ECO:0000256" key="1">
    <source>
        <dbReference type="ARBA" id="ARBA00001974"/>
    </source>
</evidence>
<dbReference type="NCBIfam" id="TIGR01557">
    <property type="entry name" value="myb_SHAQKYF"/>
    <property type="match status" value="1"/>
</dbReference>
<dbReference type="Pfam" id="PF05199">
    <property type="entry name" value="GMC_oxred_C"/>
    <property type="match status" value="1"/>
</dbReference>
<feature type="domain" description="Glucose-methanol-choline oxidoreductase N-terminal" evidence="14">
    <location>
        <begin position="638"/>
        <end position="652"/>
    </location>
</feature>
<evidence type="ECO:0000256" key="8">
    <source>
        <dbReference type="ARBA" id="ARBA00023054"/>
    </source>
</evidence>
<feature type="region of interest" description="Disordered" evidence="12">
    <location>
        <begin position="215"/>
        <end position="312"/>
    </location>
</feature>
<name>A0AAW0M9C3_QUESU</name>
<keyword evidence="16" id="KW-1185">Reference proteome</keyword>
<reference evidence="15 16" key="1">
    <citation type="journal article" date="2018" name="Sci. Data">
        <title>The draft genome sequence of cork oak.</title>
        <authorList>
            <person name="Ramos A.M."/>
            <person name="Usie A."/>
            <person name="Barbosa P."/>
            <person name="Barros P.M."/>
            <person name="Capote T."/>
            <person name="Chaves I."/>
            <person name="Simoes F."/>
            <person name="Abreu I."/>
            <person name="Carrasquinho I."/>
            <person name="Faro C."/>
            <person name="Guimaraes J.B."/>
            <person name="Mendonca D."/>
            <person name="Nobrega F."/>
            <person name="Rodrigues L."/>
            <person name="Saibo N.J.M."/>
            <person name="Varela M.C."/>
            <person name="Egas C."/>
            <person name="Matos J."/>
            <person name="Miguel C.M."/>
            <person name="Oliveira M.M."/>
            <person name="Ricardo C.P."/>
            <person name="Goncalves S."/>
        </authorList>
    </citation>
    <scope>NUCLEOTIDE SEQUENCE [LARGE SCALE GENOMIC DNA]</scope>
    <source>
        <strain evidence="16">cv. HL8</strain>
    </source>
</reference>
<evidence type="ECO:0000256" key="6">
    <source>
        <dbReference type="ARBA" id="ARBA00022827"/>
    </source>
</evidence>
<dbReference type="EMBL" id="PKMF04000010">
    <property type="protein sequence ID" value="KAK7859883.1"/>
    <property type="molecule type" value="Genomic_DNA"/>
</dbReference>
<accession>A0AAW0M9C3</accession>
<evidence type="ECO:0000313" key="15">
    <source>
        <dbReference type="EMBL" id="KAK7859883.1"/>
    </source>
</evidence>
<evidence type="ECO:0000256" key="7">
    <source>
        <dbReference type="ARBA" id="ARBA00023015"/>
    </source>
</evidence>
<evidence type="ECO:0000256" key="4">
    <source>
        <dbReference type="ARBA" id="ARBA00022630"/>
    </source>
</evidence>
<dbReference type="GO" id="GO:0003677">
    <property type="term" value="F:DNA binding"/>
    <property type="evidence" value="ECO:0007669"/>
    <property type="project" value="InterPro"/>
</dbReference>
<feature type="compositionally biased region" description="Low complexity" evidence="12">
    <location>
        <begin position="218"/>
        <end position="228"/>
    </location>
</feature>
<dbReference type="PANTHER" id="PTHR45968">
    <property type="entry name" value="OSJNBA0019K04.7 PROTEIN"/>
    <property type="match status" value="1"/>
</dbReference>
<keyword evidence="10" id="KW-0539">Nucleus</keyword>
<dbReference type="Proteomes" id="UP000237347">
    <property type="component" value="Unassembled WGS sequence"/>
</dbReference>
<evidence type="ECO:0000256" key="5">
    <source>
        <dbReference type="ARBA" id="ARBA00022729"/>
    </source>
</evidence>
<keyword evidence="6 11" id="KW-0274">FAD</keyword>
<proteinExistence type="inferred from homology"/>
<keyword evidence="5" id="KW-0732">Signal</keyword>
<keyword evidence="9" id="KW-0804">Transcription</keyword>
<keyword evidence="7" id="KW-0805">Transcription regulation</keyword>
<dbReference type="GO" id="GO:0005634">
    <property type="term" value="C:nucleus"/>
    <property type="evidence" value="ECO:0007669"/>
    <property type="project" value="UniProtKB-SubCell"/>
</dbReference>
<organism evidence="15 16">
    <name type="scientific">Quercus suber</name>
    <name type="common">Cork oak</name>
    <dbReference type="NCBI Taxonomy" id="58331"/>
    <lineage>
        <taxon>Eukaryota</taxon>
        <taxon>Viridiplantae</taxon>
        <taxon>Streptophyta</taxon>
        <taxon>Embryophyta</taxon>
        <taxon>Tracheophyta</taxon>
        <taxon>Spermatophyta</taxon>
        <taxon>Magnoliopsida</taxon>
        <taxon>eudicotyledons</taxon>
        <taxon>Gunneridae</taxon>
        <taxon>Pentapetalae</taxon>
        <taxon>rosids</taxon>
        <taxon>fabids</taxon>
        <taxon>Fagales</taxon>
        <taxon>Fagaceae</taxon>
        <taxon>Quercus</taxon>
    </lineage>
</organism>
<evidence type="ECO:0000259" key="13">
    <source>
        <dbReference type="PROSITE" id="PS00623"/>
    </source>
</evidence>
<dbReference type="InterPro" id="IPR009057">
    <property type="entry name" value="Homeodomain-like_sf"/>
</dbReference>
<dbReference type="PROSITE" id="PS00624">
    <property type="entry name" value="GMC_OXRED_2"/>
    <property type="match status" value="1"/>
</dbReference>
<evidence type="ECO:0000256" key="9">
    <source>
        <dbReference type="ARBA" id="ARBA00023163"/>
    </source>
</evidence>
<feature type="compositionally biased region" description="Basic and acidic residues" evidence="12">
    <location>
        <begin position="229"/>
        <end position="243"/>
    </location>
</feature>